<dbReference type="PANTHER" id="PTHR43822">
    <property type="entry name" value="HOMOACONITASE, MITOCHONDRIAL-RELATED"/>
    <property type="match status" value="1"/>
</dbReference>
<organism evidence="8 9">
    <name type="scientific">Zasmidium cellare</name>
    <name type="common">Wine cellar mold</name>
    <name type="synonym">Racodium cellare</name>
    <dbReference type="NCBI Taxonomy" id="395010"/>
    <lineage>
        <taxon>Eukaryota</taxon>
        <taxon>Fungi</taxon>
        <taxon>Dikarya</taxon>
        <taxon>Ascomycota</taxon>
        <taxon>Pezizomycotina</taxon>
        <taxon>Dothideomycetes</taxon>
        <taxon>Dothideomycetidae</taxon>
        <taxon>Mycosphaerellales</taxon>
        <taxon>Mycosphaerellaceae</taxon>
        <taxon>Zasmidium</taxon>
    </lineage>
</organism>
<name>A0ABR0EXJ8_ZASCE</name>
<keyword evidence="4" id="KW-0456">Lyase</keyword>
<dbReference type="Gene3D" id="3.20.19.10">
    <property type="entry name" value="Aconitase, domain 4"/>
    <property type="match status" value="1"/>
</dbReference>
<keyword evidence="3" id="KW-0411">Iron-sulfur</keyword>
<keyword evidence="1" id="KW-0479">Metal-binding</keyword>
<dbReference type="Gene3D" id="3.30.499.10">
    <property type="entry name" value="Aconitase, domain 3"/>
    <property type="match status" value="3"/>
</dbReference>
<dbReference type="SUPFAM" id="SSF53732">
    <property type="entry name" value="Aconitase iron-sulfur domain"/>
    <property type="match status" value="1"/>
</dbReference>
<feature type="region of interest" description="Disordered" evidence="5">
    <location>
        <begin position="549"/>
        <end position="568"/>
    </location>
</feature>
<protein>
    <submittedName>
        <fullName evidence="8">Uncharacterized protein</fullName>
    </submittedName>
</protein>
<evidence type="ECO:0000256" key="1">
    <source>
        <dbReference type="ARBA" id="ARBA00022723"/>
    </source>
</evidence>
<evidence type="ECO:0000313" key="9">
    <source>
        <dbReference type="Proteomes" id="UP001305779"/>
    </source>
</evidence>
<accession>A0ABR0EXJ8</accession>
<evidence type="ECO:0000259" key="7">
    <source>
        <dbReference type="Pfam" id="PF00694"/>
    </source>
</evidence>
<keyword evidence="2" id="KW-0408">Iron</keyword>
<dbReference type="InterPro" id="IPR015928">
    <property type="entry name" value="Aconitase/3IPM_dehydase_swvl"/>
</dbReference>
<dbReference type="Proteomes" id="UP001305779">
    <property type="component" value="Unassembled WGS sequence"/>
</dbReference>
<evidence type="ECO:0000256" key="5">
    <source>
        <dbReference type="SAM" id="MobiDB-lite"/>
    </source>
</evidence>
<feature type="domain" description="Aconitase A/isopropylmalate dehydratase small subunit swivel" evidence="7">
    <location>
        <begin position="620"/>
        <end position="682"/>
    </location>
</feature>
<dbReference type="Pfam" id="PF00694">
    <property type="entry name" value="Aconitase_C"/>
    <property type="match status" value="1"/>
</dbReference>
<evidence type="ECO:0000259" key="6">
    <source>
        <dbReference type="Pfam" id="PF00330"/>
    </source>
</evidence>
<dbReference type="PANTHER" id="PTHR43822:SF2">
    <property type="entry name" value="HOMOACONITASE, MITOCHONDRIAL"/>
    <property type="match status" value="1"/>
</dbReference>
<evidence type="ECO:0000256" key="3">
    <source>
        <dbReference type="ARBA" id="ARBA00023014"/>
    </source>
</evidence>
<gene>
    <name evidence="8" type="ORF">PRZ48_000104</name>
</gene>
<sequence length="767" mass="83465">MSGQVHQSAAEAAQALTQDLASVLKTQRNIDLNSDPSLRPESLNVPQTLLNLVQTLNTADFVKEAEALETVHYKTTLSPNHNGLGITEGTTPSRAQHDEILFLAKAWLQSIKSSHAAPNFLEVSPNSVEGREPMTLTQKILLQHYLPSPAADTSSIQTLPTGSVISIGIDWILASELSWDAMVATYKAINSPGIFRNDRLWIAGDHVVHPTIRNEPKVKRFVDKAEAAKYEFLLTEYQGMNYSIMHTEFARERAEPGMIAIGSNSHTCSAGAVSALSFGLGTADVNDDLVVEFDGEGKKYLSVDARFAICNMCTEWGAITGIFVPDSITRDYVARRRRKANKSSSLYFKPDPNAQYAETFKIDLSRIEAGVAIYPNPDDVVPVSEKAGFPLDGVFIGACTTTEEELVLGALVLQAGLKKELPLAKGKRHYVPGSLPIVETLRGLHLLDVYEKAGFTRGPPGCSLCLGLSAEKAKSGETWLSSQNRNFKNRMGAGSFGHLSSAAVCAASAFSMTVTSPAELLKQIDVGFWNSYKAKSIPERVPDIPYVEPLPQPHPQEDDSLPTRPSHVTQDEPIHIESKIIVLEDFVDTDALAPGEALTACETEEEFAKYCLVHTHPDFRAKVAAGSTVVVAGEAFGIGSSREQAVSALKGAGVKAVVAKSFAFIYSRNQPSLGLLGIVMPESSGFYQKATEGKSIDIDVEERLIKIDGEGEWSFQLSAIEEGLLKNKGIAQAYSLFGRGMWDKFLGEETKQEKSKVTSKGDERLQW</sequence>
<dbReference type="InterPro" id="IPR036008">
    <property type="entry name" value="Aconitase_4Fe-4S_dom"/>
</dbReference>
<evidence type="ECO:0000313" key="8">
    <source>
        <dbReference type="EMBL" id="KAK4506374.1"/>
    </source>
</evidence>
<feature type="domain" description="Aconitase/3-isopropylmalate dehydratase large subunit alpha/beta/alpha" evidence="6">
    <location>
        <begin position="289"/>
        <end position="510"/>
    </location>
</feature>
<reference evidence="8 9" key="1">
    <citation type="journal article" date="2023" name="G3 (Bethesda)">
        <title>A chromosome-level genome assembly of Zasmidium syzygii isolated from banana leaves.</title>
        <authorList>
            <person name="van Westerhoven A.C."/>
            <person name="Mehrabi R."/>
            <person name="Talebi R."/>
            <person name="Steentjes M.B.F."/>
            <person name="Corcolon B."/>
            <person name="Chong P.A."/>
            <person name="Kema G.H.J."/>
            <person name="Seidl M.F."/>
        </authorList>
    </citation>
    <scope>NUCLEOTIDE SEQUENCE [LARGE SCALE GENOMIC DNA]</scope>
    <source>
        <strain evidence="8 9">P124</strain>
    </source>
</reference>
<dbReference type="Pfam" id="PF00330">
    <property type="entry name" value="Aconitase"/>
    <property type="match status" value="1"/>
</dbReference>
<evidence type="ECO:0000256" key="4">
    <source>
        <dbReference type="ARBA" id="ARBA00023239"/>
    </source>
</evidence>
<dbReference type="SUPFAM" id="SSF52016">
    <property type="entry name" value="LeuD/IlvD-like"/>
    <property type="match status" value="1"/>
</dbReference>
<evidence type="ECO:0000256" key="2">
    <source>
        <dbReference type="ARBA" id="ARBA00023004"/>
    </source>
</evidence>
<keyword evidence="9" id="KW-1185">Reference proteome</keyword>
<proteinExistence type="predicted"/>
<comment type="caution">
    <text evidence="8">The sequence shown here is derived from an EMBL/GenBank/DDBJ whole genome shotgun (WGS) entry which is preliminary data.</text>
</comment>
<dbReference type="InterPro" id="IPR001030">
    <property type="entry name" value="Acoase/IPM_deHydtase_lsu_aba"/>
</dbReference>
<dbReference type="EMBL" id="JAXOVC010000001">
    <property type="protein sequence ID" value="KAK4506374.1"/>
    <property type="molecule type" value="Genomic_DNA"/>
</dbReference>
<dbReference type="InterPro" id="IPR050067">
    <property type="entry name" value="IPM_dehydratase_rel_enz"/>
</dbReference>
<dbReference type="InterPro" id="IPR015931">
    <property type="entry name" value="Acnase/IPM_dHydase_lsu_aba_1/3"/>
</dbReference>
<dbReference type="InterPro" id="IPR000573">
    <property type="entry name" value="AconitaseA/IPMdHydase_ssu_swvl"/>
</dbReference>